<feature type="compositionally biased region" description="Basic and acidic residues" evidence="1">
    <location>
        <begin position="33"/>
        <end position="54"/>
    </location>
</feature>
<gene>
    <name evidence="2" type="ORF">PSNMU_V1.4_AUG-EV-PASAV3_0020200</name>
</gene>
<dbReference type="AlphaFoldDB" id="A0A448YZR9"/>
<sequence>MSIAIPPAARPPPSVSLGVGRERRVPGQKQQRKTNEHRDKQAQRLIEQEESARRKRIEQMDQRLQKAARRDVRISILEAKIALEQQEQQNGSSNSNEVAESITEPNGNSSTSQDIESVTDAERAELAGLLRVREDFEEQYDPSDFSEEHLNFKDLHNDAFLKLVQYCERNRGDYEKSKTSETNKEENITKVFFLDGPDARTASALIWKGNMDATQCYVANRHESTCVCLRQSGGGLLPDANVVHATASEALSKPAFSNDRKQEQHQVGAFAHLDFTGYYFDGCNGFAPHIVNMLSSALLRLDQDDSNGQSFRQQHPIVVGYSLIGGGHKTQATMVENELFVSRALTTIARTRGMRVIQALDDPTRFGLHPETPKVAAKTFTTWLLLEPDDSF</sequence>
<organism evidence="2 3">
    <name type="scientific">Pseudo-nitzschia multistriata</name>
    <dbReference type="NCBI Taxonomy" id="183589"/>
    <lineage>
        <taxon>Eukaryota</taxon>
        <taxon>Sar</taxon>
        <taxon>Stramenopiles</taxon>
        <taxon>Ochrophyta</taxon>
        <taxon>Bacillariophyta</taxon>
        <taxon>Bacillariophyceae</taxon>
        <taxon>Bacillariophycidae</taxon>
        <taxon>Bacillariales</taxon>
        <taxon>Bacillariaceae</taxon>
        <taxon>Pseudo-nitzschia</taxon>
    </lineage>
</organism>
<evidence type="ECO:0000256" key="1">
    <source>
        <dbReference type="SAM" id="MobiDB-lite"/>
    </source>
</evidence>
<feature type="compositionally biased region" description="Low complexity" evidence="1">
    <location>
        <begin position="85"/>
        <end position="97"/>
    </location>
</feature>
<protein>
    <submittedName>
        <fullName evidence="2">Uncharacterized protein</fullName>
    </submittedName>
</protein>
<reference evidence="2 3" key="1">
    <citation type="submission" date="2019-01" db="EMBL/GenBank/DDBJ databases">
        <authorList>
            <person name="Ferrante I. M."/>
        </authorList>
    </citation>
    <scope>NUCLEOTIDE SEQUENCE [LARGE SCALE GENOMIC DNA]</scope>
    <source>
        <strain evidence="2 3">B856</strain>
    </source>
</reference>
<evidence type="ECO:0000313" key="3">
    <source>
        <dbReference type="Proteomes" id="UP000291116"/>
    </source>
</evidence>
<feature type="compositionally biased region" description="Polar residues" evidence="1">
    <location>
        <begin position="103"/>
        <end position="116"/>
    </location>
</feature>
<keyword evidence="3" id="KW-1185">Reference proteome</keyword>
<proteinExistence type="predicted"/>
<name>A0A448YZR9_9STRA</name>
<evidence type="ECO:0000313" key="2">
    <source>
        <dbReference type="EMBL" id="VEU35288.1"/>
    </source>
</evidence>
<dbReference type="EMBL" id="CAACVS010000055">
    <property type="protein sequence ID" value="VEU35288.1"/>
    <property type="molecule type" value="Genomic_DNA"/>
</dbReference>
<feature type="region of interest" description="Disordered" evidence="1">
    <location>
        <begin position="85"/>
        <end position="118"/>
    </location>
</feature>
<feature type="region of interest" description="Disordered" evidence="1">
    <location>
        <begin position="1"/>
        <end position="54"/>
    </location>
</feature>
<accession>A0A448YZR9</accession>
<dbReference type="OrthoDB" id="42168at2759"/>
<dbReference type="Proteomes" id="UP000291116">
    <property type="component" value="Unassembled WGS sequence"/>
</dbReference>